<sequence>MSERKETIRHGFAAAGFVTILLAAGIVVLSGGLPASGTAWLIGWFVAAGLALLVAGLRERLPLGVTTVGWPRVAAVGLALLAIGSSTVGFATLLSGPSGFGLVNVAVTLFVAVYVGFVALECWFGGVRMDENTFAVE</sequence>
<feature type="transmembrane region" description="Helical" evidence="1">
    <location>
        <begin position="12"/>
        <end position="33"/>
    </location>
</feature>
<keyword evidence="1" id="KW-1133">Transmembrane helix</keyword>
<proteinExistence type="predicted"/>
<reference evidence="2 3" key="1">
    <citation type="submission" date="2018-10" db="EMBL/GenBank/DDBJ databases">
        <title>Natrarchaeobius chitinivorans gen. nov., sp. nov., and Natrarchaeobius haloalkaliphilus sp. nov., alkaliphilic, chitin-utilizing haloarchaea from hypersaline alkaline lakes.</title>
        <authorList>
            <person name="Sorokin D.Y."/>
            <person name="Elcheninov A.G."/>
            <person name="Kostrikina N.A."/>
            <person name="Bale N.J."/>
            <person name="Sinninghe Damste J.S."/>
            <person name="Khijniak T.V."/>
            <person name="Kublanov I.V."/>
            <person name="Toshchakov S.V."/>
        </authorList>
    </citation>
    <scope>NUCLEOTIDE SEQUENCE [LARGE SCALE GENOMIC DNA]</scope>
    <source>
        <strain evidence="2 3">AArcht7</strain>
    </source>
</reference>
<dbReference type="AlphaFoldDB" id="A0A3N6PR84"/>
<keyword evidence="1" id="KW-0812">Transmembrane</keyword>
<organism evidence="2 3">
    <name type="scientific">Natrarchaeobius chitinivorans</name>
    <dbReference type="NCBI Taxonomy" id="1679083"/>
    <lineage>
        <taxon>Archaea</taxon>
        <taxon>Methanobacteriati</taxon>
        <taxon>Methanobacteriota</taxon>
        <taxon>Stenosarchaea group</taxon>
        <taxon>Halobacteria</taxon>
        <taxon>Halobacteriales</taxon>
        <taxon>Natrialbaceae</taxon>
        <taxon>Natrarchaeobius</taxon>
    </lineage>
</organism>
<comment type="caution">
    <text evidence="2">The sequence shown here is derived from an EMBL/GenBank/DDBJ whole genome shotgun (WGS) entry which is preliminary data.</text>
</comment>
<feature type="transmembrane region" description="Helical" evidence="1">
    <location>
        <begin position="39"/>
        <end position="57"/>
    </location>
</feature>
<evidence type="ECO:0000313" key="3">
    <source>
        <dbReference type="Proteomes" id="UP000281431"/>
    </source>
</evidence>
<protein>
    <submittedName>
        <fullName evidence="2">Uncharacterized protein</fullName>
    </submittedName>
</protein>
<keyword evidence="3" id="KW-1185">Reference proteome</keyword>
<dbReference type="Proteomes" id="UP000281431">
    <property type="component" value="Unassembled WGS sequence"/>
</dbReference>
<gene>
    <name evidence="2" type="ORF">EA472_06370</name>
</gene>
<dbReference type="InterPro" id="IPR058307">
    <property type="entry name" value="DUF7994"/>
</dbReference>
<dbReference type="OrthoDB" id="206295at2157"/>
<dbReference type="Pfam" id="PF25957">
    <property type="entry name" value="DUF7994"/>
    <property type="match status" value="1"/>
</dbReference>
<feature type="transmembrane region" description="Helical" evidence="1">
    <location>
        <begin position="100"/>
        <end position="120"/>
    </location>
</feature>
<accession>A0A3N6PR84</accession>
<feature type="transmembrane region" description="Helical" evidence="1">
    <location>
        <begin position="69"/>
        <end position="94"/>
    </location>
</feature>
<evidence type="ECO:0000256" key="1">
    <source>
        <dbReference type="SAM" id="Phobius"/>
    </source>
</evidence>
<evidence type="ECO:0000313" key="2">
    <source>
        <dbReference type="EMBL" id="RQH01926.1"/>
    </source>
</evidence>
<keyword evidence="1" id="KW-0472">Membrane</keyword>
<dbReference type="EMBL" id="REFZ01000003">
    <property type="protein sequence ID" value="RQH01926.1"/>
    <property type="molecule type" value="Genomic_DNA"/>
</dbReference>
<name>A0A3N6PR84_NATCH</name>